<comment type="caution">
    <text evidence="5">The sequence shown here is derived from an EMBL/GenBank/DDBJ whole genome shotgun (WGS) entry which is preliminary data.</text>
</comment>
<proteinExistence type="predicted"/>
<dbReference type="GO" id="GO:0043657">
    <property type="term" value="C:host cell"/>
    <property type="evidence" value="ECO:0007669"/>
    <property type="project" value="UniProtKB-SubCell"/>
</dbReference>
<keyword evidence="6" id="KW-1185">Reference proteome</keyword>
<evidence type="ECO:0000259" key="4">
    <source>
        <dbReference type="Pfam" id="PF20147"/>
    </source>
</evidence>
<accession>A0A9W4SCN9</accession>
<keyword evidence="3" id="KW-0964">Secreted</keyword>
<organism evidence="5 6">
    <name type="scientific">Funneliformis geosporum</name>
    <dbReference type="NCBI Taxonomy" id="1117311"/>
    <lineage>
        <taxon>Eukaryota</taxon>
        <taxon>Fungi</taxon>
        <taxon>Fungi incertae sedis</taxon>
        <taxon>Mucoromycota</taxon>
        <taxon>Glomeromycotina</taxon>
        <taxon>Glomeromycetes</taxon>
        <taxon>Glomerales</taxon>
        <taxon>Glomeraceae</taxon>
        <taxon>Funneliformis</taxon>
    </lineage>
</organism>
<evidence type="ECO:0000313" key="6">
    <source>
        <dbReference type="Proteomes" id="UP001153678"/>
    </source>
</evidence>
<evidence type="ECO:0000256" key="2">
    <source>
        <dbReference type="ARBA" id="ARBA00004613"/>
    </source>
</evidence>
<dbReference type="Proteomes" id="UP001153678">
    <property type="component" value="Unassembled WGS sequence"/>
</dbReference>
<dbReference type="OrthoDB" id="2351813at2759"/>
<dbReference type="EMBL" id="CAMKVN010000148">
    <property type="protein sequence ID" value="CAI2164323.1"/>
    <property type="molecule type" value="Genomic_DNA"/>
</dbReference>
<dbReference type="GO" id="GO:0005576">
    <property type="term" value="C:extracellular region"/>
    <property type="evidence" value="ECO:0007669"/>
    <property type="project" value="UniProtKB-SubCell"/>
</dbReference>
<evidence type="ECO:0000313" key="5">
    <source>
        <dbReference type="EMBL" id="CAI2164323.1"/>
    </source>
</evidence>
<gene>
    <name evidence="5" type="ORF">FWILDA_LOCUS1510</name>
</gene>
<dbReference type="Pfam" id="PF20147">
    <property type="entry name" value="Crinkler"/>
    <property type="match status" value="1"/>
</dbReference>
<dbReference type="AlphaFoldDB" id="A0A9W4SCN9"/>
<feature type="domain" description="Crinkler effector protein N-terminal" evidence="4">
    <location>
        <begin position="4"/>
        <end position="101"/>
    </location>
</feature>
<reference evidence="5" key="1">
    <citation type="submission" date="2022-08" db="EMBL/GenBank/DDBJ databases">
        <authorList>
            <person name="Kallberg Y."/>
            <person name="Tangrot J."/>
            <person name="Rosling A."/>
        </authorList>
    </citation>
    <scope>NUCLEOTIDE SEQUENCE</scope>
    <source>
        <strain evidence="5">Wild A</strain>
    </source>
</reference>
<evidence type="ECO:0000256" key="3">
    <source>
        <dbReference type="ARBA" id="ARBA00022525"/>
    </source>
</evidence>
<dbReference type="InterPro" id="IPR045379">
    <property type="entry name" value="Crinkler_N"/>
</dbReference>
<name>A0A9W4SCN9_9GLOM</name>
<comment type="subcellular location">
    <subcellularLocation>
        <location evidence="1">Host cell</location>
    </subcellularLocation>
    <subcellularLocation>
        <location evidence="2">Secreted</location>
    </subcellularLocation>
</comment>
<evidence type="ECO:0000256" key="1">
    <source>
        <dbReference type="ARBA" id="ARBA00004340"/>
    </source>
</evidence>
<protein>
    <submittedName>
        <fullName evidence="5">3853_t:CDS:1</fullName>
    </submittedName>
</protein>
<sequence>MDNIKLYCLVQGNTIDHAFPVEFDRNKSIGEFKQAIKEKKPEFKNFAAERLKIWKVQIHNDSDELNKLILHDDDRLLIKSRKISSYFTNKILCDHIHIIVKPPLPPFRFDLICNLGLLSEGDSVEYLGKSCNYKATIREGRLCIKDQIYHSFTEFIRAARKLKQNEKPSYLDFQNLKINDMAYWEQDEDGDKGTGDSSTSERKLIELLTVPWNDILENRLCQLYAKDNVVDIFWGRNILNGDTTWSVYVVTRGNLYLHEKIEEAGGQVIRLISEEKGFLNAVIPPQSPDDNLPTRKKVPQDLQKVFDKALNYELGPSFREAHYNLVGMSTGYKRTRRKFTKEPAIILYVRQKGILRRGCALFPDKICGYPVDVVEACAATPCGFGATACQSFQEEVKLGSSIGIIEPHRTSGTISAIVQDKHSKQIGILSCEHVCRFSESSHGTNVIIHQPSHVDLDEQKLSFTYMEKQNVMYKNAAEEMYKIIDNFRQNSALASYKRGMRSQFYSQALQKDFGVDAAFCIFTNRKRMLCPNKFSTPPEEFKKAKIPENICLNDFYTYEMFDNIDEIEVFKVGRTTGLTQGKLVPISIAIAVSNENIEFAKEQGEISSSKTYSNIINKNLIGYMKASLIQIINEKRQQCYPTLWFDRQLLFDFRHEDFLTGDSGASVVDQNGKALGILHAAMKTGNSKYVIASPYFAVFEALNLEGADFEEGSSSSN</sequence>